<reference evidence="1 2" key="1">
    <citation type="submission" date="2020-08" db="EMBL/GenBank/DDBJ databases">
        <title>Genomic Encyclopedia of Type Strains, Phase IV (KMG-IV): sequencing the most valuable type-strain genomes for metagenomic binning, comparative biology and taxonomic classification.</title>
        <authorList>
            <person name="Goeker M."/>
        </authorList>
    </citation>
    <scope>NUCLEOTIDE SEQUENCE [LARGE SCALE GENOMIC DNA]</scope>
    <source>
        <strain evidence="1 2">DSM 11805</strain>
    </source>
</reference>
<proteinExistence type="predicted"/>
<evidence type="ECO:0000313" key="1">
    <source>
        <dbReference type="EMBL" id="MBB6514330.1"/>
    </source>
</evidence>
<protein>
    <submittedName>
        <fullName evidence="1">Uncharacterized protein</fullName>
    </submittedName>
</protein>
<dbReference type="Proteomes" id="UP000572212">
    <property type="component" value="Unassembled WGS sequence"/>
</dbReference>
<organism evidence="1 2">
    <name type="scientific">Gracilibacillus halotolerans</name>
    <dbReference type="NCBI Taxonomy" id="74386"/>
    <lineage>
        <taxon>Bacteria</taxon>
        <taxon>Bacillati</taxon>
        <taxon>Bacillota</taxon>
        <taxon>Bacilli</taxon>
        <taxon>Bacillales</taxon>
        <taxon>Bacillaceae</taxon>
        <taxon>Gracilibacillus</taxon>
    </lineage>
</organism>
<comment type="caution">
    <text evidence="1">The sequence shown here is derived from an EMBL/GenBank/DDBJ whole genome shotgun (WGS) entry which is preliminary data.</text>
</comment>
<dbReference type="EMBL" id="JACHON010000031">
    <property type="protein sequence ID" value="MBB6514330.1"/>
    <property type="molecule type" value="Genomic_DNA"/>
</dbReference>
<sequence length="29" mass="3678">MRSYSKHIVEELERYIHMYLVLPVNSHFW</sequence>
<name>A0A841RJ88_9BACI</name>
<accession>A0A841RJ88</accession>
<gene>
    <name evidence="1" type="ORF">GGQ92_003154</name>
</gene>
<keyword evidence="2" id="KW-1185">Reference proteome</keyword>
<dbReference type="AlphaFoldDB" id="A0A841RJ88"/>
<evidence type="ECO:0000313" key="2">
    <source>
        <dbReference type="Proteomes" id="UP000572212"/>
    </source>
</evidence>